<dbReference type="EMBL" id="JBDXSU010000003">
    <property type="protein sequence ID" value="MFB5189657.1"/>
    <property type="molecule type" value="Genomic_DNA"/>
</dbReference>
<name>A0ABV5ABT7_9BACL</name>
<dbReference type="InterPro" id="IPR006683">
    <property type="entry name" value="Thioestr_dom"/>
</dbReference>
<dbReference type="Pfam" id="PF03061">
    <property type="entry name" value="4HBT"/>
    <property type="match status" value="1"/>
</dbReference>
<keyword evidence="5" id="KW-1185">Reference proteome</keyword>
<comment type="similarity">
    <text evidence="1">Belongs to the 4-hydroxybenzoyl-CoA thioesterase family.</text>
</comment>
<dbReference type="SUPFAM" id="SSF54637">
    <property type="entry name" value="Thioesterase/thiol ester dehydrase-isomerase"/>
    <property type="match status" value="1"/>
</dbReference>
<keyword evidence="2 4" id="KW-0378">Hydrolase</keyword>
<protein>
    <submittedName>
        <fullName evidence="4">Thioesterase family protein</fullName>
        <ecNumber evidence="4">3.1.2.-</ecNumber>
    </submittedName>
</protein>
<comment type="caution">
    <text evidence="4">The sequence shown here is derived from an EMBL/GenBank/DDBJ whole genome shotgun (WGS) entry which is preliminary data.</text>
</comment>
<evidence type="ECO:0000313" key="4">
    <source>
        <dbReference type="EMBL" id="MFB5189657.1"/>
    </source>
</evidence>
<dbReference type="InterPro" id="IPR006684">
    <property type="entry name" value="YbgC/YbaW"/>
</dbReference>
<accession>A0ABV5ABT7</accession>
<evidence type="ECO:0000259" key="3">
    <source>
        <dbReference type="Pfam" id="PF03061"/>
    </source>
</evidence>
<dbReference type="RefSeq" id="WP_275475294.1">
    <property type="nucleotide sequence ID" value="NZ_CP162940.1"/>
</dbReference>
<evidence type="ECO:0000256" key="1">
    <source>
        <dbReference type="ARBA" id="ARBA00005953"/>
    </source>
</evidence>
<evidence type="ECO:0000313" key="5">
    <source>
        <dbReference type="Proteomes" id="UP001579974"/>
    </source>
</evidence>
<dbReference type="CDD" id="cd00586">
    <property type="entry name" value="4HBT"/>
    <property type="match status" value="1"/>
</dbReference>
<evidence type="ECO:0000256" key="2">
    <source>
        <dbReference type="ARBA" id="ARBA00022801"/>
    </source>
</evidence>
<organism evidence="4 5">
    <name type="scientific">Alicyclobacillus fastidiosus</name>
    <dbReference type="NCBI Taxonomy" id="392011"/>
    <lineage>
        <taxon>Bacteria</taxon>
        <taxon>Bacillati</taxon>
        <taxon>Bacillota</taxon>
        <taxon>Bacilli</taxon>
        <taxon>Bacillales</taxon>
        <taxon>Alicyclobacillaceae</taxon>
        <taxon>Alicyclobacillus</taxon>
    </lineage>
</organism>
<dbReference type="Gene3D" id="3.10.129.10">
    <property type="entry name" value="Hotdog Thioesterase"/>
    <property type="match status" value="1"/>
</dbReference>
<feature type="domain" description="Thioesterase" evidence="3">
    <location>
        <begin position="22"/>
        <end position="98"/>
    </location>
</feature>
<dbReference type="PANTHER" id="PTHR31793">
    <property type="entry name" value="4-HYDROXYBENZOYL-COA THIOESTERASE FAMILY MEMBER"/>
    <property type="match status" value="1"/>
</dbReference>
<dbReference type="EC" id="3.1.2.-" evidence="4"/>
<dbReference type="PANTHER" id="PTHR31793:SF27">
    <property type="entry name" value="NOVEL THIOESTERASE SUPERFAMILY DOMAIN AND SAPOSIN A-TYPE DOMAIN CONTAINING PROTEIN (0610012H03RIK)"/>
    <property type="match status" value="1"/>
</dbReference>
<sequence>MDNYRYHHELRVRFSEVDGQRIVFNANYLSYLDLAYSEYLRRELRVSGGMPSTVLAKSTIQFRQSATFDDVLKIWVRTVRIGTSSMTVEFTITRDGEVLFEAENIYVYIGEGGKPAPVPEAWRQTIEAYEQGR</sequence>
<dbReference type="InterPro" id="IPR029069">
    <property type="entry name" value="HotDog_dom_sf"/>
</dbReference>
<proteinExistence type="inferred from homology"/>
<dbReference type="PIRSF" id="PIRSF003230">
    <property type="entry name" value="YbgC"/>
    <property type="match status" value="1"/>
</dbReference>
<dbReference type="Proteomes" id="UP001579974">
    <property type="component" value="Unassembled WGS sequence"/>
</dbReference>
<dbReference type="GO" id="GO:0016787">
    <property type="term" value="F:hydrolase activity"/>
    <property type="evidence" value="ECO:0007669"/>
    <property type="project" value="UniProtKB-KW"/>
</dbReference>
<gene>
    <name evidence="4" type="ORF">KKP3000_002933</name>
</gene>
<reference evidence="4 5" key="1">
    <citation type="journal article" date="2024" name="Int. J. Mol. Sci.">
        <title>Exploration of Alicyclobacillus spp. Genome in Search of Antibiotic Resistance.</title>
        <authorList>
            <person name="Bucka-Kolendo J."/>
            <person name="Kiousi D.E."/>
            <person name="Dekowska A."/>
            <person name="Mikolajczuk-Szczyrba A."/>
            <person name="Karadedos D.M."/>
            <person name="Michael P."/>
            <person name="Galanis A."/>
            <person name="Sokolowska B."/>
        </authorList>
    </citation>
    <scope>NUCLEOTIDE SEQUENCE [LARGE SCALE GENOMIC DNA]</scope>
    <source>
        <strain evidence="4 5">KKP 3000</strain>
    </source>
</reference>
<dbReference type="InterPro" id="IPR050563">
    <property type="entry name" value="4-hydroxybenzoyl-CoA_TE"/>
</dbReference>